<evidence type="ECO:0000256" key="1">
    <source>
        <dbReference type="ARBA" id="ARBA00022801"/>
    </source>
</evidence>
<comment type="caution">
    <text evidence="3">The sequence shown here is derived from an EMBL/GenBank/DDBJ whole genome shotgun (WGS) entry which is preliminary data.</text>
</comment>
<dbReference type="SUPFAM" id="SSF55811">
    <property type="entry name" value="Nudix"/>
    <property type="match status" value="1"/>
</dbReference>
<keyword evidence="1" id="KW-0378">Hydrolase</keyword>
<dbReference type="GO" id="GO:0006167">
    <property type="term" value="P:AMP biosynthetic process"/>
    <property type="evidence" value="ECO:0007669"/>
    <property type="project" value="TreeGrafter"/>
</dbReference>
<dbReference type="RefSeq" id="WP_169323759.1">
    <property type="nucleotide sequence ID" value="NZ_JABCJJ010000004.1"/>
</dbReference>
<reference evidence="3 4" key="1">
    <citation type="submission" date="2020-04" db="EMBL/GenBank/DDBJ databases">
        <title>Sequencing and Assembly of C. fimi.</title>
        <authorList>
            <person name="Ramsey A.R."/>
        </authorList>
    </citation>
    <scope>NUCLEOTIDE SEQUENCE [LARGE SCALE GENOMIC DNA]</scope>
    <source>
        <strain evidence="3 4">SB</strain>
    </source>
</reference>
<proteinExistence type="predicted"/>
<evidence type="ECO:0000313" key="3">
    <source>
        <dbReference type="EMBL" id="NMR19451.1"/>
    </source>
</evidence>
<dbReference type="InterPro" id="IPR051325">
    <property type="entry name" value="Nudix_hydrolase_domain"/>
</dbReference>
<name>A0A7Y0LWE5_CELFI</name>
<dbReference type="PROSITE" id="PS00893">
    <property type="entry name" value="NUDIX_BOX"/>
    <property type="match status" value="1"/>
</dbReference>
<dbReference type="PANTHER" id="PTHR21340">
    <property type="entry name" value="DIADENOSINE 5,5-P1,P4-TETRAPHOSPHATE PYROPHOSPHOHYDROLASE MUTT"/>
    <property type="match status" value="1"/>
</dbReference>
<dbReference type="InterPro" id="IPR020084">
    <property type="entry name" value="NUDIX_hydrolase_CS"/>
</dbReference>
<dbReference type="GO" id="GO:0004081">
    <property type="term" value="F:bis(5'-nucleosyl)-tetraphosphatase (asymmetrical) activity"/>
    <property type="evidence" value="ECO:0007669"/>
    <property type="project" value="TreeGrafter"/>
</dbReference>
<dbReference type="InterPro" id="IPR000086">
    <property type="entry name" value="NUDIX_hydrolase_dom"/>
</dbReference>
<dbReference type="Pfam" id="PF00293">
    <property type="entry name" value="NUDIX"/>
    <property type="match status" value="1"/>
</dbReference>
<dbReference type="InterPro" id="IPR015797">
    <property type="entry name" value="NUDIX_hydrolase-like_dom_sf"/>
</dbReference>
<sequence>MAARSAGLLLYRLAGDGGVEVLLGHMGGPFWARKDARAWSLPKGEHLDAENPHDAAIREFTEEIGPAPDGPEIALGTIRQRGGKEVTAWARRADLDVTTIAGGRFELEWPPRSGRVQTFPEIDRARWCSLTQARELVVAAQVELLDRLEAHLGGQDAARA</sequence>
<dbReference type="AlphaFoldDB" id="A0A7Y0LWE5"/>
<dbReference type="CDD" id="cd04662">
    <property type="entry name" value="NUDIX_Hydrolase"/>
    <property type="match status" value="1"/>
</dbReference>
<organism evidence="3 4">
    <name type="scientific">Cellulomonas fimi</name>
    <dbReference type="NCBI Taxonomy" id="1708"/>
    <lineage>
        <taxon>Bacteria</taxon>
        <taxon>Bacillati</taxon>
        <taxon>Actinomycetota</taxon>
        <taxon>Actinomycetes</taxon>
        <taxon>Micrococcales</taxon>
        <taxon>Cellulomonadaceae</taxon>
        <taxon>Cellulomonas</taxon>
    </lineage>
</organism>
<protein>
    <submittedName>
        <fullName evidence="3">NUDIX domain-containing protein</fullName>
    </submittedName>
</protein>
<gene>
    <name evidence="3" type="ORF">HIR71_04310</name>
</gene>
<dbReference type="GO" id="GO:0006754">
    <property type="term" value="P:ATP biosynthetic process"/>
    <property type="evidence" value="ECO:0007669"/>
    <property type="project" value="TreeGrafter"/>
</dbReference>
<dbReference type="Proteomes" id="UP000562124">
    <property type="component" value="Unassembled WGS sequence"/>
</dbReference>
<feature type="domain" description="Nudix hydrolase" evidence="2">
    <location>
        <begin position="1"/>
        <end position="150"/>
    </location>
</feature>
<evidence type="ECO:0000259" key="2">
    <source>
        <dbReference type="PROSITE" id="PS51462"/>
    </source>
</evidence>
<dbReference type="EMBL" id="JABCJJ010000004">
    <property type="protein sequence ID" value="NMR19451.1"/>
    <property type="molecule type" value="Genomic_DNA"/>
</dbReference>
<accession>A0A7Y0LWE5</accession>
<keyword evidence="4" id="KW-1185">Reference proteome</keyword>
<dbReference type="PANTHER" id="PTHR21340:SF7">
    <property type="entry name" value="NUDIX HYDROLASE DOMAIN-CONTAINING PROTEIN"/>
    <property type="match status" value="1"/>
</dbReference>
<dbReference type="PROSITE" id="PS51462">
    <property type="entry name" value="NUDIX"/>
    <property type="match status" value="1"/>
</dbReference>
<dbReference type="Gene3D" id="3.90.79.10">
    <property type="entry name" value="Nucleoside Triphosphate Pyrophosphohydrolase"/>
    <property type="match status" value="1"/>
</dbReference>
<evidence type="ECO:0000313" key="4">
    <source>
        <dbReference type="Proteomes" id="UP000562124"/>
    </source>
</evidence>